<accession>A0A4U6X7W4</accession>
<gene>
    <name evidence="1" type="ORF">CTA1_2060</name>
</gene>
<evidence type="ECO:0000313" key="1">
    <source>
        <dbReference type="EMBL" id="TKW51600.1"/>
    </source>
</evidence>
<evidence type="ECO:0000313" key="2">
    <source>
        <dbReference type="Proteomes" id="UP000310108"/>
    </source>
</evidence>
<keyword evidence="2" id="KW-1185">Reference proteome</keyword>
<comment type="caution">
    <text evidence="1">The sequence shown here is derived from an EMBL/GenBank/DDBJ whole genome shotgun (WGS) entry which is preliminary data.</text>
</comment>
<name>A0A4U6X7W4_9PEZI</name>
<protein>
    <submittedName>
        <fullName evidence="1">Uncharacterized protein</fullName>
    </submittedName>
</protein>
<dbReference type="STRING" id="1306861.A0A4U6X7W4"/>
<dbReference type="EMBL" id="PJEX01000294">
    <property type="protein sequence ID" value="TKW51600.1"/>
    <property type="molecule type" value="Genomic_DNA"/>
</dbReference>
<dbReference type="OrthoDB" id="4848569at2759"/>
<proteinExistence type="predicted"/>
<organism evidence="1 2">
    <name type="scientific">Colletotrichum tanaceti</name>
    <dbReference type="NCBI Taxonomy" id="1306861"/>
    <lineage>
        <taxon>Eukaryota</taxon>
        <taxon>Fungi</taxon>
        <taxon>Dikarya</taxon>
        <taxon>Ascomycota</taxon>
        <taxon>Pezizomycotina</taxon>
        <taxon>Sordariomycetes</taxon>
        <taxon>Hypocreomycetidae</taxon>
        <taxon>Glomerellales</taxon>
        <taxon>Glomerellaceae</taxon>
        <taxon>Colletotrichum</taxon>
        <taxon>Colletotrichum destructivum species complex</taxon>
    </lineage>
</organism>
<sequence>MLPEPRTFPPCFKNEEAPPPTHSPPPLLFAASCIAPMINPCVTQRCGLCGFKLQKNDKIVAIFHDGRQSGEMSNTIAMADESGATYINCVGACLHLNGQVTGCHSICADFKLKATITSCLRVLAHQYEPLPCETAMRMRWLRTRFSSTVLLPTRPRLPQELRLQIAAEFLRDAADASRFAMAQTRHLPSDMQMETRRVHVSADIWASFVEYEGVRYLASVRNGSDNIHKWPIYQVDPAGPVCSVVHVAENYLGIRKLLFCRSARDTPLMTRQPGLWWRTILLTPGRDQVLITKSDRNKTQGFKIRGISSEHETASFDSTQTSPLWAVLPSHDVRIFSTDSALLQLAWPQIMSVLPYNEPEISAYSLFWNLRIRALHAHTKEDGDTMYQGQDEGLWVYFPMERGEKIRQIWKQGDKRGFSLILWTSRDRLLLFGPQPKKQQSLNPPPTLLWSDSMPSTGGGGGNRLFFQSSPLGVRHMAIEAPEPSPLPSGHRHHLPGVREPPSHYPRSRLFDYYFYSCVSLSDLDLIIPCRVLVRGAQRITGLLLRYANGTQSTAGQVRLDSLEKPLQASGLQTVWLGFSERDHGPFVSVLEVSPPGPRRGVMCWFRVDLCGVLEWWFSTTQCQVHHKGRSSPHTGL</sequence>
<dbReference type="Proteomes" id="UP000310108">
    <property type="component" value="Unassembled WGS sequence"/>
</dbReference>
<reference evidence="1 2" key="1">
    <citation type="journal article" date="2019" name="PLoS ONE">
        <title>Comparative genome analysis indicates high evolutionary potential of pathogenicity genes in Colletotrichum tanaceti.</title>
        <authorList>
            <person name="Lelwala R.V."/>
            <person name="Korhonen P.K."/>
            <person name="Young N.D."/>
            <person name="Scott J.B."/>
            <person name="Ades P.A."/>
            <person name="Gasser R.B."/>
            <person name="Taylor P.W.J."/>
        </authorList>
    </citation>
    <scope>NUCLEOTIDE SEQUENCE [LARGE SCALE GENOMIC DNA]</scope>
    <source>
        <strain evidence="1">BRIP57314</strain>
    </source>
</reference>
<dbReference type="AlphaFoldDB" id="A0A4U6X7W4"/>
<dbReference type="PROSITE" id="PS51257">
    <property type="entry name" value="PROKAR_LIPOPROTEIN"/>
    <property type="match status" value="1"/>
</dbReference>